<sequence length="124" mass="15031">MKIFESEIRNFLNENNSIVKTHIKEEYRKSIFTSYYSFFDDFLYKYGVVSINICGFTDEENKFIPYVKFAKRNIFWEDEGFFKLSNRGVSENMAQKLMAKYLISKLSFLPFERLKNWSDEYLQE</sequence>
<protein>
    <submittedName>
        <fullName evidence="1">Uncharacterized protein</fullName>
    </submittedName>
</protein>
<dbReference type="RefSeq" id="WP_098028939.1">
    <property type="nucleotide sequence ID" value="NZ_CP022378.1"/>
</dbReference>
<evidence type="ECO:0000313" key="1">
    <source>
        <dbReference type="EMBL" id="ATA68320.1"/>
    </source>
</evidence>
<accession>A0A250E5R5</accession>
<reference evidence="1 2" key="1">
    <citation type="journal article" date="2017" name="Genome Announc.">
        <title>Twelve Complete Reference Genomes of Clinical Isolates in the Capnocytophaga Genus.</title>
        <authorList>
            <person name="Villarma A."/>
            <person name="Gulvik C.A."/>
            <person name="Rowe L.A."/>
            <person name="Sheth M."/>
            <person name="Juieng P."/>
            <person name="Nicholson A.C."/>
            <person name="Loparev V.N."/>
            <person name="McQuiston J.R."/>
        </authorList>
    </citation>
    <scope>NUCLEOTIDE SEQUENCE [LARGE SCALE GENOMIC DNA]</scope>
    <source>
        <strain evidence="1 2">G7591</strain>
    </source>
</reference>
<organism evidence="1 2">
    <name type="scientific">Capnocytophaga cynodegmi</name>
    <dbReference type="NCBI Taxonomy" id="28189"/>
    <lineage>
        <taxon>Bacteria</taxon>
        <taxon>Pseudomonadati</taxon>
        <taxon>Bacteroidota</taxon>
        <taxon>Flavobacteriia</taxon>
        <taxon>Flavobacteriales</taxon>
        <taxon>Flavobacteriaceae</taxon>
        <taxon>Capnocytophaga</taxon>
    </lineage>
</organism>
<dbReference type="AlphaFoldDB" id="A0A250E5R5"/>
<dbReference type="KEGG" id="ccyn:CGC48_06565"/>
<dbReference type="Proteomes" id="UP000242855">
    <property type="component" value="Chromosome"/>
</dbReference>
<evidence type="ECO:0000313" key="2">
    <source>
        <dbReference type="Proteomes" id="UP000242855"/>
    </source>
</evidence>
<proteinExistence type="predicted"/>
<dbReference type="GeneID" id="96781456"/>
<gene>
    <name evidence="1" type="ORF">CGC48_06565</name>
</gene>
<name>A0A250E5R5_9FLAO</name>
<dbReference type="EMBL" id="CP022378">
    <property type="protein sequence ID" value="ATA68320.1"/>
    <property type="molecule type" value="Genomic_DNA"/>
</dbReference>